<name>A0A645FU70_9ZZZZ</name>
<reference evidence="1" key="1">
    <citation type="submission" date="2019-08" db="EMBL/GenBank/DDBJ databases">
        <authorList>
            <person name="Kucharzyk K."/>
            <person name="Murdoch R.W."/>
            <person name="Higgins S."/>
            <person name="Loffler F."/>
        </authorList>
    </citation>
    <scope>NUCLEOTIDE SEQUENCE</scope>
</reference>
<proteinExistence type="predicted"/>
<dbReference type="AlphaFoldDB" id="A0A645FU70"/>
<accession>A0A645FU70</accession>
<evidence type="ECO:0000313" key="1">
    <source>
        <dbReference type="EMBL" id="MPN18031.1"/>
    </source>
</evidence>
<protein>
    <submittedName>
        <fullName evidence="1">Uncharacterized protein</fullName>
    </submittedName>
</protein>
<gene>
    <name evidence="1" type="ORF">SDC9_165389</name>
</gene>
<organism evidence="1">
    <name type="scientific">bioreactor metagenome</name>
    <dbReference type="NCBI Taxonomy" id="1076179"/>
    <lineage>
        <taxon>unclassified sequences</taxon>
        <taxon>metagenomes</taxon>
        <taxon>ecological metagenomes</taxon>
    </lineage>
</organism>
<sequence length="113" mass="12832">MVINRSVFVICRKNASGGPNYYAAHGSMGGVEDAIGYDEKMFARKFLTEDSAQAFIRDELPEWGRSIHHPKEMTPCEIMIDCPELFVALLENDDEKICLALEPPGARMLIWRR</sequence>
<comment type="caution">
    <text evidence="1">The sequence shown here is derived from an EMBL/GenBank/DDBJ whole genome shotgun (WGS) entry which is preliminary data.</text>
</comment>
<dbReference type="EMBL" id="VSSQ01065282">
    <property type="protein sequence ID" value="MPN18031.1"/>
    <property type="molecule type" value="Genomic_DNA"/>
</dbReference>